<dbReference type="GO" id="GO:0003676">
    <property type="term" value="F:nucleic acid binding"/>
    <property type="evidence" value="ECO:0007669"/>
    <property type="project" value="InterPro"/>
</dbReference>
<reference evidence="2 3" key="1">
    <citation type="submission" date="2020-07" db="EMBL/GenBank/DDBJ databases">
        <title>Novel species isolated from subtropical streams in China.</title>
        <authorList>
            <person name="Lu H."/>
        </authorList>
    </citation>
    <scope>NUCLEOTIDE SEQUENCE [LARGE SCALE GENOMIC DNA]</scope>
    <source>
        <strain evidence="2 3">FT3S</strain>
    </source>
</reference>
<dbReference type="CDD" id="cd09279">
    <property type="entry name" value="RNase_HI_like"/>
    <property type="match status" value="1"/>
</dbReference>
<organism evidence="2 3">
    <name type="scientific">Rugamonas fusca</name>
    <dbReference type="NCBI Taxonomy" id="2758568"/>
    <lineage>
        <taxon>Bacteria</taxon>
        <taxon>Pseudomonadati</taxon>
        <taxon>Pseudomonadota</taxon>
        <taxon>Betaproteobacteria</taxon>
        <taxon>Burkholderiales</taxon>
        <taxon>Oxalobacteraceae</taxon>
        <taxon>Telluria group</taxon>
        <taxon>Rugamonas</taxon>
    </lineage>
</organism>
<dbReference type="Proteomes" id="UP000566711">
    <property type="component" value="Unassembled WGS sequence"/>
</dbReference>
<dbReference type="InterPro" id="IPR036397">
    <property type="entry name" value="RNaseH_sf"/>
</dbReference>
<protein>
    <submittedName>
        <fullName evidence="2">Ribonuclease HI family protein</fullName>
    </submittedName>
</protein>
<dbReference type="PANTHER" id="PTHR47723:SF19">
    <property type="entry name" value="POLYNUCLEOTIDYL TRANSFERASE, RIBONUCLEASE H-LIKE SUPERFAMILY PROTEIN"/>
    <property type="match status" value="1"/>
</dbReference>
<name>A0A7W2EMJ6_9BURK</name>
<dbReference type="InterPro" id="IPR002156">
    <property type="entry name" value="RNaseH_domain"/>
</dbReference>
<proteinExistence type="predicted"/>
<dbReference type="PANTHER" id="PTHR47723">
    <property type="entry name" value="OS05G0353850 PROTEIN"/>
    <property type="match status" value="1"/>
</dbReference>
<keyword evidence="3" id="KW-1185">Reference proteome</keyword>
<dbReference type="SUPFAM" id="SSF53098">
    <property type="entry name" value="Ribonuclease H-like"/>
    <property type="match status" value="1"/>
</dbReference>
<gene>
    <name evidence="2" type="ORF">H3H36_25370</name>
</gene>
<evidence type="ECO:0000313" key="3">
    <source>
        <dbReference type="Proteomes" id="UP000566711"/>
    </source>
</evidence>
<feature type="domain" description="RNase H type-1" evidence="1">
    <location>
        <begin position="88"/>
        <end position="224"/>
    </location>
</feature>
<dbReference type="InterPro" id="IPR053151">
    <property type="entry name" value="RNase_H-like"/>
</dbReference>
<dbReference type="PROSITE" id="PS50879">
    <property type="entry name" value="RNASE_H_1"/>
    <property type="match status" value="1"/>
</dbReference>
<dbReference type="Pfam" id="PF13456">
    <property type="entry name" value="RVT_3"/>
    <property type="match status" value="1"/>
</dbReference>
<evidence type="ECO:0000259" key="1">
    <source>
        <dbReference type="PROSITE" id="PS50879"/>
    </source>
</evidence>
<sequence length="237" mass="25271">MHPTEFERLAAAAYKGERAASRRLAARTGMAEVDALRQTLMQAAGVAGLDALLAARTELRALEQARHAERLQARQARLALKRAAGAPPAGAWRAWFDGSAHPNPGRLGIGALLCGPDGERMEISRQAGHGNSGEAEYLALIALLEAALPLRMTQLVVYGDSKVVIDDVTLVAAAGARGLEAHRARADALLRQLAQSGAVSLRWVPRHRNGEADRLSQQAIAAWTCQVADQADEVNGR</sequence>
<dbReference type="AlphaFoldDB" id="A0A7W2EMJ6"/>
<dbReference type="RefSeq" id="WP_182220830.1">
    <property type="nucleotide sequence ID" value="NZ_JACEZS010000038.1"/>
</dbReference>
<dbReference type="EMBL" id="JACEZS010000038">
    <property type="protein sequence ID" value="MBA5608677.1"/>
    <property type="molecule type" value="Genomic_DNA"/>
</dbReference>
<dbReference type="Gene3D" id="3.30.420.10">
    <property type="entry name" value="Ribonuclease H-like superfamily/Ribonuclease H"/>
    <property type="match status" value="1"/>
</dbReference>
<evidence type="ECO:0000313" key="2">
    <source>
        <dbReference type="EMBL" id="MBA5608677.1"/>
    </source>
</evidence>
<comment type="caution">
    <text evidence="2">The sequence shown here is derived from an EMBL/GenBank/DDBJ whole genome shotgun (WGS) entry which is preliminary data.</text>
</comment>
<dbReference type="GO" id="GO:0004523">
    <property type="term" value="F:RNA-DNA hybrid ribonuclease activity"/>
    <property type="evidence" value="ECO:0007669"/>
    <property type="project" value="InterPro"/>
</dbReference>
<accession>A0A7W2EMJ6</accession>
<dbReference type="InterPro" id="IPR012337">
    <property type="entry name" value="RNaseH-like_sf"/>
</dbReference>